<proteinExistence type="predicted"/>
<dbReference type="GeneID" id="11501547"/>
<name>G9A031_TORDE</name>
<feature type="transmembrane region" description="Helical" evidence="1">
    <location>
        <begin position="177"/>
        <end position="195"/>
    </location>
</feature>
<dbReference type="InterPro" id="IPR052786">
    <property type="entry name" value="Spore_wall_assembly"/>
</dbReference>
<dbReference type="PANTHER" id="PTHR34292:SF2">
    <property type="entry name" value="OUTER SPORE WALL PROTEIN LDS1"/>
    <property type="match status" value="1"/>
</dbReference>
<organism evidence="2 3">
    <name type="scientific">Torulaspora delbrueckii</name>
    <name type="common">Yeast</name>
    <name type="synonym">Candida colliculosa</name>
    <dbReference type="NCBI Taxonomy" id="4950"/>
    <lineage>
        <taxon>Eukaryota</taxon>
        <taxon>Fungi</taxon>
        <taxon>Dikarya</taxon>
        <taxon>Ascomycota</taxon>
        <taxon>Saccharomycotina</taxon>
        <taxon>Saccharomycetes</taxon>
        <taxon>Saccharomycetales</taxon>
        <taxon>Saccharomycetaceae</taxon>
        <taxon>Torulaspora</taxon>
    </lineage>
</organism>
<evidence type="ECO:0000313" key="3">
    <source>
        <dbReference type="Proteomes" id="UP000005627"/>
    </source>
</evidence>
<dbReference type="RefSeq" id="XP_003683436.1">
    <property type="nucleotide sequence ID" value="XM_003683388.1"/>
</dbReference>
<dbReference type="EMBL" id="HE616749">
    <property type="protein sequence ID" value="CCE94225.1"/>
    <property type="molecule type" value="Genomic_DNA"/>
</dbReference>
<dbReference type="GO" id="GO:0005811">
    <property type="term" value="C:lipid droplet"/>
    <property type="evidence" value="ECO:0007669"/>
    <property type="project" value="TreeGrafter"/>
</dbReference>
<dbReference type="GO" id="GO:0005619">
    <property type="term" value="C:ascospore wall"/>
    <property type="evidence" value="ECO:0007669"/>
    <property type="project" value="TreeGrafter"/>
</dbReference>
<sequence>MCRELRDYCQLKWQEMIDATSLIAASIYNDNSANLKIIKYPFLGIKECFSTTRYGYLMFTIFLNYLVAFVSAGLVYFYLLFPLSVVLYSMFLGPAGLIFAFLHGLAISNIVACHETRVSSRYFMNTIYTLRFNEKEIVPKIRYIRDPFKRINYESIPWITFIIISILKWAFFLLKLGIWYAISLIPVFGIILFKIQSSSSRGFSYFLPYFKYTGKLDDKRLKYIYYSAYGQWSLFGLTTGLLEAIPIVSGLTICTNTCGCALWEIDRTKRMP</sequence>
<accession>G9A031</accession>
<dbReference type="OrthoDB" id="4061312at2759"/>
<reference evidence="2 3" key="1">
    <citation type="journal article" date="2011" name="Proc. Natl. Acad. Sci. U.S.A.">
        <title>Evolutionary erosion of yeast sex chromosomes by mating-type switching accidents.</title>
        <authorList>
            <person name="Gordon J.L."/>
            <person name="Armisen D."/>
            <person name="Proux-Wera E."/>
            <person name="Oheigeartaigh S.S."/>
            <person name="Byrne K.P."/>
            <person name="Wolfe K.H."/>
        </authorList>
    </citation>
    <scope>NUCLEOTIDE SEQUENCE [LARGE SCALE GENOMIC DNA]</scope>
    <source>
        <strain evidence="3">ATCC 10662 / CBS 1146 / NBRC 0425 / NCYC 2629 / NRRL Y-866</strain>
    </source>
</reference>
<feature type="transmembrane region" description="Helical" evidence="1">
    <location>
        <begin position="85"/>
        <end position="112"/>
    </location>
</feature>
<dbReference type="AlphaFoldDB" id="G9A031"/>
<evidence type="ECO:0008006" key="4">
    <source>
        <dbReference type="Google" id="ProtNLM"/>
    </source>
</evidence>
<dbReference type="eggNOG" id="ENOG502S8Q6">
    <property type="taxonomic scope" value="Eukaryota"/>
</dbReference>
<keyword evidence="3" id="KW-1185">Reference proteome</keyword>
<keyword evidence="1" id="KW-0472">Membrane</keyword>
<keyword evidence="1" id="KW-0812">Transmembrane</keyword>
<dbReference type="PANTHER" id="PTHR34292">
    <property type="entry name" value="OUTER SPORE WALL PROTEIN LDS1"/>
    <property type="match status" value="1"/>
</dbReference>
<feature type="transmembrane region" description="Helical" evidence="1">
    <location>
        <begin position="56"/>
        <end position="79"/>
    </location>
</feature>
<dbReference type="FunCoup" id="G9A031">
    <property type="interactions" value="33"/>
</dbReference>
<evidence type="ECO:0000256" key="1">
    <source>
        <dbReference type="SAM" id="Phobius"/>
    </source>
</evidence>
<evidence type="ECO:0000313" key="2">
    <source>
        <dbReference type="EMBL" id="CCE94225.1"/>
    </source>
</evidence>
<dbReference type="GO" id="GO:0005628">
    <property type="term" value="C:prospore membrane"/>
    <property type="evidence" value="ECO:0007669"/>
    <property type="project" value="TreeGrafter"/>
</dbReference>
<dbReference type="InParanoid" id="G9A031"/>
<dbReference type="KEGG" id="tdl:TDEL_0H03660"/>
<protein>
    <recommendedName>
        <fullName evidence="4">Outer spore wall protein RRT8</fullName>
    </recommendedName>
</protein>
<dbReference type="Proteomes" id="UP000005627">
    <property type="component" value="Chromosome 8"/>
</dbReference>
<gene>
    <name evidence="2" type="primary">TDEL0H03660</name>
    <name evidence="2" type="ORF">TDEL_0H03660</name>
</gene>
<keyword evidence="1" id="KW-1133">Transmembrane helix</keyword>
<dbReference type="HOGENOM" id="CLU_1023726_0_0_1"/>
<feature type="transmembrane region" description="Helical" evidence="1">
    <location>
        <begin position="151"/>
        <end position="171"/>
    </location>
</feature>